<protein>
    <submittedName>
        <fullName evidence="2 4">Uncharacterized protein</fullName>
    </submittedName>
</protein>
<dbReference type="Proteomes" id="UP000272942">
    <property type="component" value="Unassembled WGS sequence"/>
</dbReference>
<evidence type="ECO:0000313" key="2">
    <source>
        <dbReference type="EMBL" id="VDP29642.1"/>
    </source>
</evidence>
<evidence type="ECO:0000313" key="4">
    <source>
        <dbReference type="WBParaSite" id="ECPE_0000083501-mRNA-1"/>
    </source>
</evidence>
<organism evidence="4">
    <name type="scientific">Echinostoma caproni</name>
    <dbReference type="NCBI Taxonomy" id="27848"/>
    <lineage>
        <taxon>Eukaryota</taxon>
        <taxon>Metazoa</taxon>
        <taxon>Spiralia</taxon>
        <taxon>Lophotrochozoa</taxon>
        <taxon>Platyhelminthes</taxon>
        <taxon>Trematoda</taxon>
        <taxon>Digenea</taxon>
        <taxon>Plagiorchiida</taxon>
        <taxon>Echinostomata</taxon>
        <taxon>Echinostomatoidea</taxon>
        <taxon>Echinostomatidae</taxon>
        <taxon>Echinostoma</taxon>
    </lineage>
</organism>
<feature type="compositionally biased region" description="Low complexity" evidence="1">
    <location>
        <begin position="47"/>
        <end position="62"/>
    </location>
</feature>
<dbReference type="AlphaFoldDB" id="A0A183A1K0"/>
<feature type="compositionally biased region" description="Basic and acidic residues" evidence="1">
    <location>
        <begin position="33"/>
        <end position="43"/>
    </location>
</feature>
<dbReference type="WBParaSite" id="ECPE_0000083501-mRNA-1">
    <property type="protein sequence ID" value="ECPE_0000083501-mRNA-1"/>
    <property type="gene ID" value="ECPE_0000083501"/>
</dbReference>
<sequence length="127" mass="14162">MISMRVRSLAPNQTDQEDHTTNQSNPADQWVDVVREAECRLSEEENSASSSTTDLTSGTSNTHAKQTRVVSTDGILSLSLEQNVIQDLLRLPEDFQFPAVVSANILRYDPLGWQEHGMTLIETDTDD</sequence>
<evidence type="ECO:0000256" key="1">
    <source>
        <dbReference type="SAM" id="MobiDB-lite"/>
    </source>
</evidence>
<dbReference type="OrthoDB" id="10539592at2759"/>
<reference evidence="4" key="1">
    <citation type="submission" date="2016-06" db="UniProtKB">
        <authorList>
            <consortium name="WormBaseParasite"/>
        </authorList>
    </citation>
    <scope>IDENTIFICATION</scope>
</reference>
<dbReference type="EMBL" id="UZAN01003491">
    <property type="protein sequence ID" value="VDP29642.1"/>
    <property type="molecule type" value="Genomic_DNA"/>
</dbReference>
<keyword evidence="3" id="KW-1185">Reference proteome</keyword>
<feature type="region of interest" description="Disordered" evidence="1">
    <location>
        <begin position="1"/>
        <end position="68"/>
    </location>
</feature>
<accession>A0A183A1K0</accession>
<name>A0A183A1K0_9TREM</name>
<proteinExistence type="predicted"/>
<evidence type="ECO:0000313" key="3">
    <source>
        <dbReference type="Proteomes" id="UP000272942"/>
    </source>
</evidence>
<gene>
    <name evidence="2" type="ORF">ECPE_LOCUS836</name>
</gene>
<reference evidence="2 3" key="2">
    <citation type="submission" date="2018-11" db="EMBL/GenBank/DDBJ databases">
        <authorList>
            <consortium name="Pathogen Informatics"/>
        </authorList>
    </citation>
    <scope>NUCLEOTIDE SEQUENCE [LARGE SCALE GENOMIC DNA]</scope>
    <source>
        <strain evidence="2 3">Egypt</strain>
    </source>
</reference>